<organism evidence="11 12">
    <name type="scientific">Candidula unifasciata</name>
    <dbReference type="NCBI Taxonomy" id="100452"/>
    <lineage>
        <taxon>Eukaryota</taxon>
        <taxon>Metazoa</taxon>
        <taxon>Spiralia</taxon>
        <taxon>Lophotrochozoa</taxon>
        <taxon>Mollusca</taxon>
        <taxon>Gastropoda</taxon>
        <taxon>Heterobranchia</taxon>
        <taxon>Euthyneura</taxon>
        <taxon>Panpulmonata</taxon>
        <taxon>Eupulmonata</taxon>
        <taxon>Stylommatophora</taxon>
        <taxon>Helicina</taxon>
        <taxon>Helicoidea</taxon>
        <taxon>Geomitridae</taxon>
        <taxon>Candidula</taxon>
    </lineage>
</organism>
<evidence type="ECO:0000256" key="7">
    <source>
        <dbReference type="ARBA" id="ARBA00022989"/>
    </source>
</evidence>
<evidence type="ECO:0000256" key="9">
    <source>
        <dbReference type="ARBA" id="ARBA00023136"/>
    </source>
</evidence>
<evidence type="ECO:0000256" key="2">
    <source>
        <dbReference type="ARBA" id="ARBA00008661"/>
    </source>
</evidence>
<evidence type="ECO:0000313" key="11">
    <source>
        <dbReference type="EMBL" id="CAG5135085.1"/>
    </source>
</evidence>
<evidence type="ECO:0000256" key="1">
    <source>
        <dbReference type="ARBA" id="ARBA00004323"/>
    </source>
</evidence>
<dbReference type="InterPro" id="IPR002659">
    <property type="entry name" value="Glyco_trans_31"/>
</dbReference>
<evidence type="ECO:0000256" key="10">
    <source>
        <dbReference type="RuleBase" id="RU363063"/>
    </source>
</evidence>
<comment type="caution">
    <text evidence="11">The sequence shown here is derived from an EMBL/GenBank/DDBJ whole genome shotgun (WGS) entry which is preliminary data.</text>
</comment>
<dbReference type="GO" id="GO:0000139">
    <property type="term" value="C:Golgi membrane"/>
    <property type="evidence" value="ECO:0007669"/>
    <property type="project" value="UniProtKB-SubCell"/>
</dbReference>
<keyword evidence="12" id="KW-1185">Reference proteome</keyword>
<dbReference type="PANTHER" id="PTHR11214:SF3">
    <property type="entry name" value="BETA-1,3-GALACTOSYLTRANSFERASE 6"/>
    <property type="match status" value="1"/>
</dbReference>
<keyword evidence="5" id="KW-0812">Transmembrane</keyword>
<keyword evidence="4" id="KW-0808">Transferase</keyword>
<dbReference type="PANTHER" id="PTHR11214">
    <property type="entry name" value="BETA-1,3-N-ACETYLGLUCOSAMINYLTRANSFERASE"/>
    <property type="match status" value="1"/>
</dbReference>
<dbReference type="GO" id="GO:0016758">
    <property type="term" value="F:hexosyltransferase activity"/>
    <property type="evidence" value="ECO:0007669"/>
    <property type="project" value="InterPro"/>
</dbReference>
<evidence type="ECO:0000256" key="8">
    <source>
        <dbReference type="ARBA" id="ARBA00023034"/>
    </source>
</evidence>
<comment type="subcellular location">
    <subcellularLocation>
        <location evidence="1 10">Golgi apparatus membrane</location>
        <topology evidence="1 10">Single-pass type II membrane protein</topology>
    </subcellularLocation>
</comment>
<keyword evidence="9" id="KW-0472">Membrane</keyword>
<evidence type="ECO:0000256" key="3">
    <source>
        <dbReference type="ARBA" id="ARBA00022676"/>
    </source>
</evidence>
<evidence type="ECO:0000256" key="4">
    <source>
        <dbReference type="ARBA" id="ARBA00022679"/>
    </source>
</evidence>
<comment type="similarity">
    <text evidence="2 10">Belongs to the glycosyltransferase 31 family.</text>
</comment>
<evidence type="ECO:0000256" key="5">
    <source>
        <dbReference type="ARBA" id="ARBA00022692"/>
    </source>
</evidence>
<keyword evidence="6" id="KW-0735">Signal-anchor</keyword>
<keyword evidence="8 10" id="KW-0333">Golgi apparatus</keyword>
<dbReference type="OrthoDB" id="2139606at2759"/>
<dbReference type="GO" id="GO:0006493">
    <property type="term" value="P:protein O-linked glycosylation"/>
    <property type="evidence" value="ECO:0007669"/>
    <property type="project" value="TreeGrafter"/>
</dbReference>
<dbReference type="EC" id="2.4.1.-" evidence="10"/>
<dbReference type="Pfam" id="PF01762">
    <property type="entry name" value="Galactosyl_T"/>
    <property type="match status" value="1"/>
</dbReference>
<name>A0A8S4A4X0_9EUPU</name>
<keyword evidence="3 10" id="KW-0328">Glycosyltransferase</keyword>
<dbReference type="EMBL" id="CAJHNH020007890">
    <property type="protein sequence ID" value="CAG5135085.1"/>
    <property type="molecule type" value="Genomic_DNA"/>
</dbReference>
<evidence type="ECO:0000313" key="12">
    <source>
        <dbReference type="Proteomes" id="UP000678393"/>
    </source>
</evidence>
<accession>A0A8S4A4X0</accession>
<dbReference type="Gene3D" id="3.90.550.50">
    <property type="match status" value="1"/>
</dbReference>
<sequence length="294" mass="33862">MANNLPSSFIVPSYRQKKIPPTLDRSMLASFNWTIQSEVLRLKSVFKFLSKPAKFTHDFQYIHNPQDACSRRKIDLIIAVASAPHHEESRHRTRKGLKGSYSFDKSNNSTVLFFLGVSNHPNKSRKFQTDINMEMRMFGDIVQESYIDVYRNLTLKTISILKWIDRFCPNAQFVLKSDDDTGIKPAVAVAALNRYRQQFGNFILGRWNPSTRVIRNSGARTYVSFDDYPYATFPPHVLGGAMGFPVTTAKLLYQAALRVRRIPMDDVYLSSMCARRVNVPVFMDADFDFIHRAW</sequence>
<keyword evidence="7" id="KW-1133">Transmembrane helix</keyword>
<evidence type="ECO:0000256" key="6">
    <source>
        <dbReference type="ARBA" id="ARBA00022968"/>
    </source>
</evidence>
<protein>
    <recommendedName>
        <fullName evidence="10">Hexosyltransferase</fullName>
        <ecNumber evidence="10">2.4.1.-</ecNumber>
    </recommendedName>
</protein>
<dbReference type="AlphaFoldDB" id="A0A8S4A4X0"/>
<gene>
    <name evidence="11" type="ORF">CUNI_LOCUS20643</name>
</gene>
<dbReference type="Proteomes" id="UP000678393">
    <property type="component" value="Unassembled WGS sequence"/>
</dbReference>
<proteinExistence type="inferred from homology"/>
<reference evidence="11" key="1">
    <citation type="submission" date="2021-04" db="EMBL/GenBank/DDBJ databases">
        <authorList>
            <consortium name="Molecular Ecology Group"/>
        </authorList>
    </citation>
    <scope>NUCLEOTIDE SEQUENCE</scope>
</reference>